<dbReference type="GeneID" id="8859136"/>
<dbReference type="InParanoid" id="D2VBQ5"/>
<dbReference type="VEuPathDB" id="AmoebaDB:NAEGRDRAFT_66297"/>
<dbReference type="Proteomes" id="UP000006671">
    <property type="component" value="Unassembled WGS sequence"/>
</dbReference>
<dbReference type="AlphaFoldDB" id="D2VBQ5"/>
<dbReference type="InterPro" id="IPR036047">
    <property type="entry name" value="F-box-like_dom_sf"/>
</dbReference>
<name>D2VBQ5_NAEGR</name>
<dbReference type="SUPFAM" id="SSF81383">
    <property type="entry name" value="F-box domain"/>
    <property type="match status" value="1"/>
</dbReference>
<keyword evidence="2" id="KW-1185">Reference proteome</keyword>
<accession>D2VBQ5</accession>
<evidence type="ECO:0000313" key="2">
    <source>
        <dbReference type="Proteomes" id="UP000006671"/>
    </source>
</evidence>
<protein>
    <recommendedName>
        <fullName evidence="3">F-box domain-containing protein</fullName>
    </recommendedName>
</protein>
<sequence>MSSLSDVYHSPDILSHVFSFLPLPSIAIMERSSKYFAEMLRADYFDKTIYNDTICKLFKIDARFMREEMPLHNFNQFLRGENCRELLKEFYQAPFIGGYQYVDFASMDSYSDKGGVIDFSLYSPCKLLKCVKTL</sequence>
<dbReference type="EMBL" id="GG738861">
    <property type="protein sequence ID" value="EFC45837.1"/>
    <property type="molecule type" value="Genomic_DNA"/>
</dbReference>
<dbReference type="KEGG" id="ngr:NAEGRDRAFT_66297"/>
<organism evidence="2">
    <name type="scientific">Naegleria gruberi</name>
    <name type="common">Amoeba</name>
    <dbReference type="NCBI Taxonomy" id="5762"/>
    <lineage>
        <taxon>Eukaryota</taxon>
        <taxon>Discoba</taxon>
        <taxon>Heterolobosea</taxon>
        <taxon>Tetramitia</taxon>
        <taxon>Eutetramitia</taxon>
        <taxon>Vahlkampfiidae</taxon>
        <taxon>Naegleria</taxon>
    </lineage>
</organism>
<evidence type="ECO:0000313" key="1">
    <source>
        <dbReference type="EMBL" id="EFC45837.1"/>
    </source>
</evidence>
<reference evidence="1 2" key="1">
    <citation type="journal article" date="2010" name="Cell">
        <title>The genome of Naegleria gruberi illuminates early eukaryotic versatility.</title>
        <authorList>
            <person name="Fritz-Laylin L.K."/>
            <person name="Prochnik S.E."/>
            <person name="Ginger M.L."/>
            <person name="Dacks J.B."/>
            <person name="Carpenter M.L."/>
            <person name="Field M.C."/>
            <person name="Kuo A."/>
            <person name="Paredez A."/>
            <person name="Chapman J."/>
            <person name="Pham J."/>
            <person name="Shu S."/>
            <person name="Neupane R."/>
            <person name="Cipriano M."/>
            <person name="Mancuso J."/>
            <person name="Tu H."/>
            <person name="Salamov A."/>
            <person name="Lindquist E."/>
            <person name="Shapiro H."/>
            <person name="Lucas S."/>
            <person name="Grigoriev I.V."/>
            <person name="Cande W.Z."/>
            <person name="Fulton C."/>
            <person name="Rokhsar D.S."/>
            <person name="Dawson S.C."/>
        </authorList>
    </citation>
    <scope>NUCLEOTIDE SEQUENCE [LARGE SCALE GENOMIC DNA]</scope>
    <source>
        <strain evidence="1 2">NEG-M</strain>
    </source>
</reference>
<evidence type="ECO:0008006" key="3">
    <source>
        <dbReference type="Google" id="ProtNLM"/>
    </source>
</evidence>
<gene>
    <name evidence="1" type="ORF">NAEGRDRAFT_66297</name>
</gene>
<dbReference type="RefSeq" id="XP_002678581.1">
    <property type="nucleotide sequence ID" value="XM_002678535.1"/>
</dbReference>
<dbReference type="CDD" id="cd09917">
    <property type="entry name" value="F-box_SF"/>
    <property type="match status" value="1"/>
</dbReference>
<proteinExistence type="predicted"/>